<dbReference type="GO" id="GO:0009002">
    <property type="term" value="F:serine-type D-Ala-D-Ala carboxypeptidase activity"/>
    <property type="evidence" value="ECO:0007669"/>
    <property type="project" value="InterPro"/>
</dbReference>
<dbReference type="EC" id="3.4.16.4" evidence="3"/>
<keyword evidence="6 15" id="KW-0732">Signal</keyword>
<dbReference type="GO" id="GO:0008360">
    <property type="term" value="P:regulation of cell shape"/>
    <property type="evidence" value="ECO:0007669"/>
    <property type="project" value="UniProtKB-KW"/>
</dbReference>
<feature type="active site" evidence="12">
    <location>
        <position position="144"/>
    </location>
</feature>
<dbReference type="GO" id="GO:0071555">
    <property type="term" value="P:cell wall organization"/>
    <property type="evidence" value="ECO:0007669"/>
    <property type="project" value="UniProtKB-KW"/>
</dbReference>
<evidence type="ECO:0000256" key="2">
    <source>
        <dbReference type="ARBA" id="ARBA00007164"/>
    </source>
</evidence>
<reference evidence="18" key="1">
    <citation type="submission" date="2023-07" db="EMBL/GenBank/DDBJ databases">
        <title>Between Cages and Wild: Unraveling the Impact of Captivity on Animal Microbiomes and Antimicrobial Resistance.</title>
        <authorList>
            <person name="Schmartz G.P."/>
            <person name="Rehner J."/>
            <person name="Schuff M.J."/>
            <person name="Becker S.L."/>
            <person name="Kravczyk M."/>
            <person name="Gurevich A."/>
            <person name="Francke R."/>
            <person name="Mueller R."/>
            <person name="Keller V."/>
            <person name="Keller A."/>
        </authorList>
    </citation>
    <scope>NUCLEOTIDE SEQUENCE</scope>
    <source>
        <strain evidence="18">S12M_St_49</strain>
    </source>
</reference>
<keyword evidence="5" id="KW-0645">Protease</keyword>
<comment type="caution">
    <text evidence="18">The sequence shown here is derived from an EMBL/GenBank/DDBJ whole genome shotgun (WGS) entry which is preliminary data.</text>
</comment>
<dbReference type="Pfam" id="PF07943">
    <property type="entry name" value="PBP5_C"/>
    <property type="match status" value="1"/>
</dbReference>
<proteinExistence type="inferred from homology"/>
<evidence type="ECO:0000256" key="4">
    <source>
        <dbReference type="ARBA" id="ARBA00022645"/>
    </source>
</evidence>
<keyword evidence="10" id="KW-0961">Cell wall biogenesis/degradation</keyword>
<evidence type="ECO:0000256" key="6">
    <source>
        <dbReference type="ARBA" id="ARBA00022729"/>
    </source>
</evidence>
<keyword evidence="7 18" id="KW-0378">Hydrolase</keyword>
<accession>A0AA43RK43</accession>
<feature type="active site" description="Acyl-ester intermediate" evidence="12">
    <location>
        <position position="89"/>
    </location>
</feature>
<evidence type="ECO:0000256" key="7">
    <source>
        <dbReference type="ARBA" id="ARBA00022801"/>
    </source>
</evidence>
<dbReference type="InterPro" id="IPR012907">
    <property type="entry name" value="Peptidase_S11_C"/>
</dbReference>
<keyword evidence="9" id="KW-0573">Peptidoglycan synthesis</keyword>
<dbReference type="EMBL" id="JAUMVS010000130">
    <property type="protein sequence ID" value="MDO4842271.1"/>
    <property type="molecule type" value="Genomic_DNA"/>
</dbReference>
<keyword evidence="8" id="KW-0133">Cell shape</keyword>
<gene>
    <name evidence="18" type="ORF">Q3982_06305</name>
</gene>
<feature type="active site" description="Proton acceptor" evidence="12">
    <location>
        <position position="92"/>
    </location>
</feature>
<keyword evidence="4 18" id="KW-0121">Carboxypeptidase</keyword>
<dbReference type="InterPro" id="IPR001967">
    <property type="entry name" value="Peptidase_S11_N"/>
</dbReference>
<protein>
    <recommendedName>
        <fullName evidence="3">serine-type D-Ala-D-Ala carboxypeptidase</fullName>
        <ecNumber evidence="3">3.4.16.4</ecNumber>
    </recommendedName>
</protein>
<evidence type="ECO:0000256" key="5">
    <source>
        <dbReference type="ARBA" id="ARBA00022670"/>
    </source>
</evidence>
<dbReference type="PRINTS" id="PR00725">
    <property type="entry name" value="DADACBPTASE1"/>
</dbReference>
<dbReference type="InterPro" id="IPR012338">
    <property type="entry name" value="Beta-lactam/transpept-like"/>
</dbReference>
<dbReference type="InterPro" id="IPR037167">
    <property type="entry name" value="Peptidase_S11_C_sf"/>
</dbReference>
<dbReference type="PANTHER" id="PTHR21581">
    <property type="entry name" value="D-ALANYL-D-ALANINE CARBOXYPEPTIDASE"/>
    <property type="match status" value="1"/>
</dbReference>
<evidence type="ECO:0000256" key="8">
    <source>
        <dbReference type="ARBA" id="ARBA00022960"/>
    </source>
</evidence>
<evidence type="ECO:0000259" key="17">
    <source>
        <dbReference type="Pfam" id="PF07943"/>
    </source>
</evidence>
<dbReference type="PANTHER" id="PTHR21581:SF33">
    <property type="entry name" value="D-ALANYL-D-ALANINE CARBOXYPEPTIDASE DACB"/>
    <property type="match status" value="1"/>
</dbReference>
<keyword evidence="19" id="KW-1185">Reference proteome</keyword>
<evidence type="ECO:0000256" key="14">
    <source>
        <dbReference type="RuleBase" id="RU004016"/>
    </source>
</evidence>
<dbReference type="SUPFAM" id="SSF56601">
    <property type="entry name" value="beta-lactamase/transpeptidase-like"/>
    <property type="match status" value="1"/>
</dbReference>
<evidence type="ECO:0000256" key="3">
    <source>
        <dbReference type="ARBA" id="ARBA00012448"/>
    </source>
</evidence>
<evidence type="ECO:0000313" key="18">
    <source>
        <dbReference type="EMBL" id="MDO4842271.1"/>
    </source>
</evidence>
<dbReference type="GO" id="GO:0006508">
    <property type="term" value="P:proteolysis"/>
    <property type="evidence" value="ECO:0007669"/>
    <property type="project" value="InterPro"/>
</dbReference>
<feature type="domain" description="Peptidase S11 D-Ala-D-Ala carboxypeptidase A C-terminal" evidence="17">
    <location>
        <begin position="327"/>
        <end position="405"/>
    </location>
</feature>
<evidence type="ECO:0000256" key="15">
    <source>
        <dbReference type="SAM" id="SignalP"/>
    </source>
</evidence>
<dbReference type="Gene3D" id="2.60.410.10">
    <property type="entry name" value="D-Ala-D-Ala carboxypeptidase, C-terminal domain"/>
    <property type="match status" value="1"/>
</dbReference>
<comment type="pathway">
    <text evidence="1">Cell wall biogenesis; peptidoglycan biosynthesis.</text>
</comment>
<organism evidence="18 19">
    <name type="scientific">Phoenicibacter congonensis</name>
    <dbReference type="NCBI Taxonomy" id="1944646"/>
    <lineage>
        <taxon>Bacteria</taxon>
        <taxon>Bacillati</taxon>
        <taxon>Actinomycetota</taxon>
        <taxon>Coriobacteriia</taxon>
        <taxon>Eggerthellales</taxon>
        <taxon>Eggerthellaceae</taxon>
        <taxon>Phoenicibacter</taxon>
    </lineage>
</organism>
<evidence type="ECO:0000256" key="13">
    <source>
        <dbReference type="PIRSR" id="PIRSR618044-2"/>
    </source>
</evidence>
<evidence type="ECO:0000256" key="9">
    <source>
        <dbReference type="ARBA" id="ARBA00022984"/>
    </source>
</evidence>
<evidence type="ECO:0000256" key="12">
    <source>
        <dbReference type="PIRSR" id="PIRSR618044-1"/>
    </source>
</evidence>
<dbReference type="Proteomes" id="UP001168575">
    <property type="component" value="Unassembled WGS sequence"/>
</dbReference>
<evidence type="ECO:0000256" key="11">
    <source>
        <dbReference type="ARBA" id="ARBA00034000"/>
    </source>
</evidence>
<feature type="chain" id="PRO_5041376786" description="serine-type D-Ala-D-Ala carboxypeptidase" evidence="15">
    <location>
        <begin position="36"/>
        <end position="447"/>
    </location>
</feature>
<evidence type="ECO:0000259" key="16">
    <source>
        <dbReference type="Pfam" id="PF00768"/>
    </source>
</evidence>
<evidence type="ECO:0000256" key="1">
    <source>
        <dbReference type="ARBA" id="ARBA00004752"/>
    </source>
</evidence>
<feature type="signal peptide" evidence="15">
    <location>
        <begin position="1"/>
        <end position="35"/>
    </location>
</feature>
<comment type="similarity">
    <text evidence="2 14">Belongs to the peptidase S11 family.</text>
</comment>
<feature type="binding site" evidence="13">
    <location>
        <position position="267"/>
    </location>
    <ligand>
        <name>substrate</name>
    </ligand>
</feature>
<feature type="domain" description="Peptidase S11 D-alanyl-D-alanine carboxypeptidase A N-terminal" evidence="16">
    <location>
        <begin position="57"/>
        <end position="296"/>
    </location>
</feature>
<evidence type="ECO:0000256" key="10">
    <source>
        <dbReference type="ARBA" id="ARBA00023316"/>
    </source>
</evidence>
<comment type="catalytic activity">
    <reaction evidence="11">
        <text>Preferential cleavage: (Ac)2-L-Lys-D-Ala-|-D-Ala. Also transpeptidation of peptidyl-alanyl moieties that are N-acyl substituents of D-alanine.</text>
        <dbReference type="EC" id="3.4.16.4"/>
    </reaction>
</comment>
<dbReference type="Pfam" id="PF00768">
    <property type="entry name" value="Peptidase_S11"/>
    <property type="match status" value="1"/>
</dbReference>
<dbReference type="Gene3D" id="3.40.710.10">
    <property type="entry name" value="DD-peptidase/beta-lactamase superfamily"/>
    <property type="match status" value="1"/>
</dbReference>
<dbReference type="GO" id="GO:0009252">
    <property type="term" value="P:peptidoglycan biosynthetic process"/>
    <property type="evidence" value="ECO:0007669"/>
    <property type="project" value="UniProtKB-KW"/>
</dbReference>
<sequence>MQQQNTTFANKILASFLALVLSFTLVATPAGSAFAETRSTDVVVSDTVGTLGLIASEAPNIFASNAFLATSDGTILFSRDADAQVKIASLTKIMTAIVALDNSTLDKSIIVSANAVATGGSNAGLSSGDTMPLSEALCALMVPSGNDAATAIAECVGKDLANTTDDTAGYNAFIAKMNEKAAELGCTNTKFTNPHGLDADEFESDSHCSAKDLFLMVQYAMKNDTFRAAVTHDTYELSYTNNGEAKTKTLTSTDELLGVFDGACGIKTGTTDLAGYCFAGACERNGVMLYAIVLGSTDDSTRFEDTKTLFNWYFNGLVDYKLSNAENDIVANVSNSAWLDKTVPAKLQDPTATVNVFKYDGNISQNFNFKQISGDVKAGDVLGTVDFIQNNKIISTQNLVAAEDCDAPDFGSSVGIGFTRFIHNFTGEKNAADNQIFNDTPLLIKFS</sequence>
<name>A0AA43RK43_9ACTN</name>
<dbReference type="AlphaFoldDB" id="A0AA43RK43"/>
<dbReference type="InterPro" id="IPR018044">
    <property type="entry name" value="Peptidase_S11"/>
</dbReference>
<evidence type="ECO:0000313" key="19">
    <source>
        <dbReference type="Proteomes" id="UP001168575"/>
    </source>
</evidence>